<dbReference type="Gene3D" id="3.40.50.720">
    <property type="entry name" value="NAD(P)-binding Rossmann-like Domain"/>
    <property type="match status" value="1"/>
</dbReference>
<dbReference type="RefSeq" id="WP_054656239.1">
    <property type="nucleotide sequence ID" value="NZ_BBFL01000017.1"/>
</dbReference>
<comment type="caution">
    <text evidence="2">The sequence shown here is derived from an EMBL/GenBank/DDBJ whole genome shotgun (WGS) entry which is preliminary data.</text>
</comment>
<dbReference type="PANTHER" id="PTHR11695">
    <property type="entry name" value="ALCOHOL DEHYDROGENASE RELATED"/>
    <property type="match status" value="1"/>
</dbReference>
<dbReference type="InterPro" id="IPR002364">
    <property type="entry name" value="Quin_OxRdtase/zeta-crystal_CS"/>
</dbReference>
<dbReference type="InterPro" id="IPR013149">
    <property type="entry name" value="ADH-like_C"/>
</dbReference>
<gene>
    <name evidence="2" type="primary">qor_11</name>
    <name evidence="2" type="ORF">IWT126_02311</name>
</gene>
<sequence length="314" mass="32831">MEAIVIKQFGSADEFYETEVDLPQVTDDTVLVGVNAFSINPMDVAARMGMLQAPFSDNWSFPLVLGWDFAGTVAKVGKNVTGYKAGDRVFGGIPSDHAANNGSYGRFVVTTPDTMAKIPAGLSFDQAAALPVAGGTAYEGIVENLKVKPNDTVLVQGGAGGVGLFAVQIAKAQGAKVIATASAPHNELLKQLGVDQVVDYHKQTVGDVVKDVDAVFDTAGDIAGGLTALKSGGKLVTVGGQPTPEQTNLPDKSVSFQSTHATTATYEHVAALVTSGKVKIQLQTLPRSADNVIDAQKQVEAHHMTGKFVIHVKD</sequence>
<dbReference type="AlphaFoldDB" id="A0A1Z5IKP1"/>
<dbReference type="Proteomes" id="UP000198402">
    <property type="component" value="Unassembled WGS sequence"/>
</dbReference>
<dbReference type="Pfam" id="PF08240">
    <property type="entry name" value="ADH_N"/>
    <property type="match status" value="1"/>
</dbReference>
<evidence type="ECO:0000313" key="2">
    <source>
        <dbReference type="EMBL" id="GAX02246.1"/>
    </source>
</evidence>
<dbReference type="PROSITE" id="PS01162">
    <property type="entry name" value="QOR_ZETA_CRYSTAL"/>
    <property type="match status" value="1"/>
</dbReference>
<proteinExistence type="predicted"/>
<dbReference type="InterPro" id="IPR036291">
    <property type="entry name" value="NAD(P)-bd_dom_sf"/>
</dbReference>
<feature type="domain" description="Enoyl reductase (ER)" evidence="1">
    <location>
        <begin position="10"/>
        <end position="310"/>
    </location>
</feature>
<dbReference type="EMBL" id="BCMG01000014">
    <property type="protein sequence ID" value="GAX02246.1"/>
    <property type="molecule type" value="Genomic_DNA"/>
</dbReference>
<dbReference type="InterPro" id="IPR011032">
    <property type="entry name" value="GroES-like_sf"/>
</dbReference>
<evidence type="ECO:0000313" key="3">
    <source>
        <dbReference type="Proteomes" id="UP000198402"/>
    </source>
</evidence>
<dbReference type="OrthoDB" id="9792162at2"/>
<dbReference type="Gene3D" id="3.90.180.10">
    <property type="entry name" value="Medium-chain alcohol dehydrogenases, catalytic domain"/>
    <property type="match status" value="1"/>
</dbReference>
<dbReference type="GO" id="GO:0008270">
    <property type="term" value="F:zinc ion binding"/>
    <property type="evidence" value="ECO:0007669"/>
    <property type="project" value="InterPro"/>
</dbReference>
<protein>
    <submittedName>
        <fullName evidence="2">NADPH:quinone reductase</fullName>
    </submittedName>
</protein>
<name>A0A1Z5IKP1_9LACO</name>
<accession>A0A1Z5IKP1</accession>
<evidence type="ECO:0000259" key="1">
    <source>
        <dbReference type="SMART" id="SM00829"/>
    </source>
</evidence>
<dbReference type="InterPro" id="IPR020843">
    <property type="entry name" value="ER"/>
</dbReference>
<keyword evidence="3" id="KW-1185">Reference proteome</keyword>
<dbReference type="SMART" id="SM00829">
    <property type="entry name" value="PKS_ER"/>
    <property type="match status" value="1"/>
</dbReference>
<reference evidence="2 3" key="1">
    <citation type="submission" date="2015-11" db="EMBL/GenBank/DDBJ databases">
        <title>Draft genome sequences of new species of the genus Lactobacillus isolated from orchardgrass silage.</title>
        <authorList>
            <person name="Tohno M."/>
            <person name="Tanizawa Y."/>
            <person name="Arita M."/>
        </authorList>
    </citation>
    <scope>NUCLEOTIDE SEQUENCE [LARGE SCALE GENOMIC DNA]</scope>
    <source>
        <strain evidence="2 3">IWT126</strain>
    </source>
</reference>
<dbReference type="GO" id="GO:0016491">
    <property type="term" value="F:oxidoreductase activity"/>
    <property type="evidence" value="ECO:0007669"/>
    <property type="project" value="InterPro"/>
</dbReference>
<dbReference type="STRING" id="1302250.GCA_001313225_03091"/>
<dbReference type="InterPro" id="IPR050700">
    <property type="entry name" value="YIM1/Zinc_Alcohol_DH_Fams"/>
</dbReference>
<dbReference type="Pfam" id="PF00107">
    <property type="entry name" value="ADH_zinc_N"/>
    <property type="match status" value="1"/>
</dbReference>
<organism evidence="2 3">
    <name type="scientific">Secundilactobacillus silagei JCM 19001</name>
    <dbReference type="NCBI Taxonomy" id="1302250"/>
    <lineage>
        <taxon>Bacteria</taxon>
        <taxon>Bacillati</taxon>
        <taxon>Bacillota</taxon>
        <taxon>Bacilli</taxon>
        <taxon>Lactobacillales</taxon>
        <taxon>Lactobacillaceae</taxon>
        <taxon>Secundilactobacillus</taxon>
    </lineage>
</organism>
<dbReference type="PANTHER" id="PTHR11695:SF648">
    <property type="entry name" value="ZINC-BINDING OXIDOREDUCTASE"/>
    <property type="match status" value="1"/>
</dbReference>
<dbReference type="SUPFAM" id="SSF51735">
    <property type="entry name" value="NAD(P)-binding Rossmann-fold domains"/>
    <property type="match status" value="1"/>
</dbReference>
<dbReference type="SUPFAM" id="SSF50129">
    <property type="entry name" value="GroES-like"/>
    <property type="match status" value="1"/>
</dbReference>
<dbReference type="InterPro" id="IPR013154">
    <property type="entry name" value="ADH-like_N"/>
</dbReference>
<dbReference type="CDD" id="cd05289">
    <property type="entry name" value="MDR_like_2"/>
    <property type="match status" value="1"/>
</dbReference>